<dbReference type="InterPro" id="IPR038416">
    <property type="entry name" value="Ribosom_S30AE_C_sf"/>
</dbReference>
<feature type="domain" description="Sigma 54 modulation/S30EA ribosomal protein C-terminal" evidence="2">
    <location>
        <begin position="130"/>
        <end position="184"/>
    </location>
</feature>
<accession>A0A3A4JKY0</accession>
<dbReference type="RefSeq" id="WP_120044837.1">
    <property type="nucleotide sequence ID" value="NZ_QZFU01000045.1"/>
</dbReference>
<dbReference type="GO" id="GO:0045900">
    <property type="term" value="P:negative regulation of translational elongation"/>
    <property type="evidence" value="ECO:0007669"/>
    <property type="project" value="TreeGrafter"/>
</dbReference>
<keyword evidence="4" id="KW-1185">Reference proteome</keyword>
<dbReference type="PANTHER" id="PTHR33231:SF1">
    <property type="entry name" value="30S RIBOSOMAL PROTEIN"/>
    <property type="match status" value="1"/>
</dbReference>
<evidence type="ECO:0000259" key="2">
    <source>
        <dbReference type="Pfam" id="PF16321"/>
    </source>
</evidence>
<dbReference type="GO" id="GO:0043024">
    <property type="term" value="F:ribosomal small subunit binding"/>
    <property type="evidence" value="ECO:0007669"/>
    <property type="project" value="TreeGrafter"/>
</dbReference>
<dbReference type="OrthoDB" id="3825664at2"/>
<proteinExistence type="predicted"/>
<dbReference type="Proteomes" id="UP000266677">
    <property type="component" value="Unassembled WGS sequence"/>
</dbReference>
<dbReference type="GO" id="GO:0022627">
    <property type="term" value="C:cytosolic small ribosomal subunit"/>
    <property type="evidence" value="ECO:0007669"/>
    <property type="project" value="TreeGrafter"/>
</dbReference>
<gene>
    <name evidence="3" type="ORF">D5S18_31935</name>
</gene>
<dbReference type="InterPro" id="IPR050574">
    <property type="entry name" value="HPF/YfiA_ribosome-assoc"/>
</dbReference>
<dbReference type="EMBL" id="QZFU01000045">
    <property type="protein sequence ID" value="RJO69255.1"/>
    <property type="molecule type" value="Genomic_DNA"/>
</dbReference>
<reference evidence="3 4" key="1">
    <citation type="submission" date="2018-09" db="EMBL/GenBank/DDBJ databases">
        <title>YIM PH21274 draft genome.</title>
        <authorList>
            <person name="Miao C."/>
        </authorList>
    </citation>
    <scope>NUCLEOTIDE SEQUENCE [LARGE SCALE GENOMIC DNA]</scope>
    <source>
        <strain evidence="3 4">YIM PH 21724</strain>
    </source>
</reference>
<dbReference type="Pfam" id="PF16321">
    <property type="entry name" value="Ribosom_S30AE_C"/>
    <property type="match status" value="1"/>
</dbReference>
<evidence type="ECO:0000313" key="3">
    <source>
        <dbReference type="EMBL" id="RJO69255.1"/>
    </source>
</evidence>
<organism evidence="3 4">
    <name type="scientific">Nocardia panacis</name>
    <dbReference type="NCBI Taxonomy" id="2340916"/>
    <lineage>
        <taxon>Bacteria</taxon>
        <taxon>Bacillati</taxon>
        <taxon>Actinomycetota</taxon>
        <taxon>Actinomycetes</taxon>
        <taxon>Mycobacteriales</taxon>
        <taxon>Nocardiaceae</taxon>
        <taxon>Nocardia</taxon>
    </lineage>
</organism>
<dbReference type="Gene3D" id="3.30.505.50">
    <property type="entry name" value="Sigma 54 modulation/S30EA ribosomal protein, C-terminal domain"/>
    <property type="match status" value="2"/>
</dbReference>
<dbReference type="PANTHER" id="PTHR33231">
    <property type="entry name" value="30S RIBOSOMAL PROTEIN"/>
    <property type="match status" value="1"/>
</dbReference>
<dbReference type="AlphaFoldDB" id="A0A3A4JKY0"/>
<evidence type="ECO:0000313" key="4">
    <source>
        <dbReference type="Proteomes" id="UP000266677"/>
    </source>
</evidence>
<protein>
    <recommendedName>
        <fullName evidence="2">Sigma 54 modulation/S30EA ribosomal protein C-terminal domain-containing protein</fullName>
    </recommendedName>
</protein>
<comment type="caution">
    <text evidence="3">The sequence shown here is derived from an EMBL/GenBank/DDBJ whole genome shotgun (WGS) entry which is preliminary data.</text>
</comment>
<dbReference type="InterPro" id="IPR032528">
    <property type="entry name" value="Ribosom_S30AE_C"/>
</dbReference>
<sequence length="264" mass="28921">MNAPRYRTQGEPQHWTSAAEPELAVTTSGAVPAREVTRAVRAIGLILRRHRLDTAARVRVTAPAAADEPTLVQANIRFRGIPTRVQVCGPGGFAVTFAAERLDRQIDRLATRRVRPWPDPARPPLARVSEPRAVTRRKTCALLMGSPREAAAVLDAMDYDAYLFTDAETGEDAVVHWADPTGIRLLRQRATHPPRGAGLANSPAIEAHPDPAPVLRESDAAAGMCRAGLPFLFFTDARSGRGGLLYRRYDGDLAVVMPERREFH</sequence>
<feature type="region of interest" description="Disordered" evidence="1">
    <location>
        <begin position="1"/>
        <end position="23"/>
    </location>
</feature>
<evidence type="ECO:0000256" key="1">
    <source>
        <dbReference type="SAM" id="MobiDB-lite"/>
    </source>
</evidence>
<name>A0A3A4JKY0_9NOCA</name>